<evidence type="ECO:0000313" key="7">
    <source>
        <dbReference type="EMBL" id="CAK9139446.1"/>
    </source>
</evidence>
<accession>A0ABC8R377</accession>
<evidence type="ECO:0000256" key="5">
    <source>
        <dbReference type="ARBA" id="ARBA00023006"/>
    </source>
</evidence>
<evidence type="ECO:0000256" key="1">
    <source>
        <dbReference type="ARBA" id="ARBA00005696"/>
    </source>
</evidence>
<keyword evidence="4" id="KW-0833">Ubl conjugation pathway</keyword>
<evidence type="ECO:0000313" key="8">
    <source>
        <dbReference type="Proteomes" id="UP001642360"/>
    </source>
</evidence>
<dbReference type="Pfam" id="PF03987">
    <property type="entry name" value="Autophagy_act_C"/>
    <property type="match status" value="1"/>
</dbReference>
<comment type="caution">
    <text evidence="7">The sequence shown here is derived from an EMBL/GenBank/DDBJ whole genome shotgun (WGS) entry which is preliminary data.</text>
</comment>
<keyword evidence="3" id="KW-0808">Transferase</keyword>
<keyword evidence="8" id="KW-1185">Reference proteome</keyword>
<gene>
    <name evidence="7" type="ORF">ILEXP_LOCUS6837</name>
</gene>
<evidence type="ECO:0000256" key="3">
    <source>
        <dbReference type="ARBA" id="ARBA00022679"/>
    </source>
</evidence>
<organism evidence="7 8">
    <name type="scientific">Ilex paraguariensis</name>
    <name type="common">yerba mate</name>
    <dbReference type="NCBI Taxonomy" id="185542"/>
    <lineage>
        <taxon>Eukaryota</taxon>
        <taxon>Viridiplantae</taxon>
        <taxon>Streptophyta</taxon>
        <taxon>Embryophyta</taxon>
        <taxon>Tracheophyta</taxon>
        <taxon>Spermatophyta</taxon>
        <taxon>Magnoliopsida</taxon>
        <taxon>eudicotyledons</taxon>
        <taxon>Gunneridae</taxon>
        <taxon>Pentapetalae</taxon>
        <taxon>asterids</taxon>
        <taxon>campanulids</taxon>
        <taxon>Aquifoliales</taxon>
        <taxon>Aquifoliaceae</taxon>
        <taxon>Ilex</taxon>
    </lineage>
</organism>
<dbReference type="AlphaFoldDB" id="A0ABC8R377"/>
<evidence type="ECO:0000256" key="2">
    <source>
        <dbReference type="ARBA" id="ARBA00021099"/>
    </source>
</evidence>
<dbReference type="InterPro" id="IPR007135">
    <property type="entry name" value="Atg3/Atg10"/>
</dbReference>
<dbReference type="PANTHER" id="PTHR14957">
    <property type="entry name" value="UBIQUITIN-LIKE-CONJUGATING ENZYME ATG10"/>
    <property type="match status" value="1"/>
</dbReference>
<comment type="similarity">
    <text evidence="1">Belongs to the ATG10 family.</text>
</comment>
<name>A0ABC8R377_9AQUA</name>
<dbReference type="PANTHER" id="PTHR14957:SF1">
    <property type="entry name" value="UBIQUITIN-LIKE-CONJUGATING ENZYME ATG10"/>
    <property type="match status" value="1"/>
</dbReference>
<sequence length="183" mass="21020">MVSNQAIIDMSSWDGTLSSIDFRIAACAFAEKWKKFNSALPQWSWVPCPKRPWISAHQVEGYLTLENVFLPSFTEEHDESSPAGKEICSCSDKDELFIDTATLSCGHEVHHYNFHVTYSPSYRVPVLYFYAYSSDGQPLMLDDIEKDLPANSGKLLLESKWTFITQEVYFDYYPLIVLINYSM</sequence>
<keyword evidence="5" id="KW-0072">Autophagy</keyword>
<reference evidence="7 8" key="1">
    <citation type="submission" date="2024-02" db="EMBL/GenBank/DDBJ databases">
        <authorList>
            <person name="Vignale AGUSTIN F."/>
            <person name="Sosa J E."/>
            <person name="Modenutti C."/>
        </authorList>
    </citation>
    <scope>NUCLEOTIDE SEQUENCE [LARGE SCALE GENOMIC DNA]</scope>
</reference>
<dbReference type="GO" id="GO:0006914">
    <property type="term" value="P:autophagy"/>
    <property type="evidence" value="ECO:0007669"/>
    <property type="project" value="UniProtKB-KW"/>
</dbReference>
<dbReference type="Proteomes" id="UP001642360">
    <property type="component" value="Unassembled WGS sequence"/>
</dbReference>
<dbReference type="Gene3D" id="3.30.1460.50">
    <property type="match status" value="1"/>
</dbReference>
<evidence type="ECO:0000256" key="6">
    <source>
        <dbReference type="ARBA" id="ARBA00029833"/>
    </source>
</evidence>
<dbReference type="GO" id="GO:0016740">
    <property type="term" value="F:transferase activity"/>
    <property type="evidence" value="ECO:0007669"/>
    <property type="project" value="UniProtKB-KW"/>
</dbReference>
<dbReference type="EMBL" id="CAUOFW020000962">
    <property type="protein sequence ID" value="CAK9139446.1"/>
    <property type="molecule type" value="Genomic_DNA"/>
</dbReference>
<proteinExistence type="inferred from homology"/>
<evidence type="ECO:0000256" key="4">
    <source>
        <dbReference type="ARBA" id="ARBA00022786"/>
    </source>
</evidence>
<protein>
    <recommendedName>
        <fullName evidence="2">Ubiquitin-like-conjugating enzyme ATG10</fullName>
    </recommendedName>
    <alternativeName>
        <fullName evidence="6">Autophagy-related protein 10</fullName>
    </alternativeName>
</protein>